<name>A0A091XYE0_OPIHO</name>
<protein>
    <submittedName>
        <fullName evidence="2">Uncharacterized protein</fullName>
    </submittedName>
</protein>
<dbReference type="AlphaFoldDB" id="A0A091XYE0"/>
<feature type="non-terminal residue" evidence="2">
    <location>
        <position position="208"/>
    </location>
</feature>
<feature type="non-terminal residue" evidence="2">
    <location>
        <position position="1"/>
    </location>
</feature>
<sequence length="208" mass="23535">RDMGKVRSTVRTLNFRKANCQLSKESVSRTPWETALRDRGAEQSWKIFKGAFHRAEELSVPRCKNSGKEGKTSAWLSRDLLVTLKGTRELHRQWMQGQVPWEEYGDAAQLCRERFRRAKAWLELNLARDAKNNKQGFYSYVSQKRKVKESAPPPLPVMSKNGDLLSTDKEKAEVLDNFFASVFPGNLSPCPSPADGPQDGEQGAKPLP</sequence>
<evidence type="ECO:0000313" key="3">
    <source>
        <dbReference type="Proteomes" id="UP000053605"/>
    </source>
</evidence>
<dbReference type="GO" id="GO:0061343">
    <property type="term" value="P:cell adhesion involved in heart morphogenesis"/>
    <property type="evidence" value="ECO:0007669"/>
    <property type="project" value="TreeGrafter"/>
</dbReference>
<proteinExistence type="predicted"/>
<dbReference type="PhylomeDB" id="A0A091XYE0"/>
<keyword evidence="3" id="KW-1185">Reference proteome</keyword>
<dbReference type="Proteomes" id="UP000053605">
    <property type="component" value="Unassembled WGS sequence"/>
</dbReference>
<dbReference type="PANTHER" id="PTHR33395:SF22">
    <property type="entry name" value="REVERSE TRANSCRIPTASE DOMAIN-CONTAINING PROTEIN"/>
    <property type="match status" value="1"/>
</dbReference>
<evidence type="ECO:0000313" key="2">
    <source>
        <dbReference type="EMBL" id="KFR17836.1"/>
    </source>
</evidence>
<evidence type="ECO:0000256" key="1">
    <source>
        <dbReference type="SAM" id="MobiDB-lite"/>
    </source>
</evidence>
<dbReference type="PANTHER" id="PTHR33395">
    <property type="entry name" value="TRANSCRIPTASE, PUTATIVE-RELATED-RELATED"/>
    <property type="match status" value="1"/>
</dbReference>
<gene>
    <name evidence="2" type="ORF">N306_11548</name>
</gene>
<dbReference type="GO" id="GO:0031012">
    <property type="term" value="C:extracellular matrix"/>
    <property type="evidence" value="ECO:0007669"/>
    <property type="project" value="TreeGrafter"/>
</dbReference>
<dbReference type="EMBL" id="KK736153">
    <property type="protein sequence ID" value="KFR17836.1"/>
    <property type="molecule type" value="Genomic_DNA"/>
</dbReference>
<reference evidence="2 3" key="1">
    <citation type="submission" date="2014-04" db="EMBL/GenBank/DDBJ databases">
        <title>Genome evolution of avian class.</title>
        <authorList>
            <person name="Zhang G."/>
            <person name="Li C."/>
        </authorList>
    </citation>
    <scope>NUCLEOTIDE SEQUENCE [LARGE SCALE GENOMIC DNA]</scope>
    <source>
        <strain evidence="2">BGI_N306</strain>
    </source>
</reference>
<organism evidence="2 3">
    <name type="scientific">Opisthocomus hoazin</name>
    <name type="common">Hoatzin</name>
    <name type="synonym">Phasianus hoazin</name>
    <dbReference type="NCBI Taxonomy" id="30419"/>
    <lineage>
        <taxon>Eukaryota</taxon>
        <taxon>Metazoa</taxon>
        <taxon>Chordata</taxon>
        <taxon>Craniata</taxon>
        <taxon>Vertebrata</taxon>
        <taxon>Euteleostomi</taxon>
        <taxon>Archelosauria</taxon>
        <taxon>Archosauria</taxon>
        <taxon>Dinosauria</taxon>
        <taxon>Saurischia</taxon>
        <taxon>Theropoda</taxon>
        <taxon>Coelurosauria</taxon>
        <taxon>Aves</taxon>
        <taxon>Neognathae</taxon>
        <taxon>Neoaves</taxon>
        <taxon>Opisthocomiformes</taxon>
        <taxon>Opisthocomidae</taxon>
        <taxon>Opisthocomus</taxon>
    </lineage>
</organism>
<dbReference type="GO" id="GO:0007508">
    <property type="term" value="P:larval heart development"/>
    <property type="evidence" value="ECO:0007669"/>
    <property type="project" value="TreeGrafter"/>
</dbReference>
<accession>A0A091XYE0</accession>
<feature type="region of interest" description="Disordered" evidence="1">
    <location>
        <begin position="186"/>
        <end position="208"/>
    </location>
</feature>
<dbReference type="STRING" id="30419.A0A091XYE0"/>